<reference evidence="3 4" key="1">
    <citation type="submission" date="2024-04" db="EMBL/GenBank/DDBJ databases">
        <title>Phyllosticta paracitricarpa is synonymous to the EU quarantine fungus P. citricarpa based on phylogenomic analyses.</title>
        <authorList>
            <consortium name="Lawrence Berkeley National Laboratory"/>
            <person name="Van ingen-buijs V.A."/>
            <person name="Van westerhoven A.C."/>
            <person name="Haridas S."/>
            <person name="Skiadas P."/>
            <person name="Martin F."/>
            <person name="Groenewald J.Z."/>
            <person name="Crous P.W."/>
            <person name="Seidl M.F."/>
        </authorList>
    </citation>
    <scope>NUCLEOTIDE SEQUENCE [LARGE SCALE GENOMIC DNA]</scope>
    <source>
        <strain evidence="3 4">CBS 141358</strain>
    </source>
</reference>
<keyword evidence="2" id="KW-0843">Virulence</keyword>
<sequence>MADIFHTPPASTVALWFHYRRLVSMWFLSFLLNQDSLVPAPGELYREFRPHLIVDGGCAPRPVVDEEGSGFAPLDEESWHYFSDKKGQVYLHSGWHRHQFAIMYAWYFHSISHCHEGQAAVVWLRGPNHDRPTVRGVALTKSGEWIKTKTPHLDGTHVLVEHCNDPLLGLDGDRFLEYQSNPLLGHGLATTAVRGKD</sequence>
<dbReference type="InterPro" id="IPR008701">
    <property type="entry name" value="NPP1"/>
</dbReference>
<gene>
    <name evidence="3" type="ORF">JOL62DRAFT_630435</name>
</gene>
<proteinExistence type="inferred from homology"/>
<evidence type="ECO:0000256" key="2">
    <source>
        <dbReference type="ARBA" id="ARBA00023026"/>
    </source>
</evidence>
<name>A0ABR1NF06_9PEZI</name>
<comment type="similarity">
    <text evidence="1">Belongs to the Necrosis inducing protein (NPP1) family.</text>
</comment>
<comment type="caution">
    <text evidence="3">The sequence shown here is derived from an EMBL/GenBank/DDBJ whole genome shotgun (WGS) entry which is preliminary data.</text>
</comment>
<organism evidence="3 4">
    <name type="scientific">Phyllosticta paracitricarpa</name>
    <dbReference type="NCBI Taxonomy" id="2016321"/>
    <lineage>
        <taxon>Eukaryota</taxon>
        <taxon>Fungi</taxon>
        <taxon>Dikarya</taxon>
        <taxon>Ascomycota</taxon>
        <taxon>Pezizomycotina</taxon>
        <taxon>Dothideomycetes</taxon>
        <taxon>Dothideomycetes incertae sedis</taxon>
        <taxon>Botryosphaeriales</taxon>
        <taxon>Phyllostictaceae</taxon>
        <taxon>Phyllosticta</taxon>
    </lineage>
</organism>
<protein>
    <submittedName>
        <fullName evidence="3">Uncharacterized protein</fullName>
    </submittedName>
</protein>
<dbReference type="Pfam" id="PF05630">
    <property type="entry name" value="NPP1"/>
    <property type="match status" value="1"/>
</dbReference>
<evidence type="ECO:0000256" key="1">
    <source>
        <dbReference type="ARBA" id="ARBA00009520"/>
    </source>
</evidence>
<keyword evidence="4" id="KW-1185">Reference proteome</keyword>
<accession>A0ABR1NF06</accession>
<dbReference type="EMBL" id="JBBPBF010000005">
    <property type="protein sequence ID" value="KAK7613770.1"/>
    <property type="molecule type" value="Genomic_DNA"/>
</dbReference>
<dbReference type="PANTHER" id="PTHR33657">
    <property type="entry name" value="DOMAIN PROTEIN, PUTATIVE (AFU_ORTHOLOGUE AFUA_5G00600)-RELATED"/>
    <property type="match status" value="1"/>
</dbReference>
<evidence type="ECO:0000313" key="3">
    <source>
        <dbReference type="EMBL" id="KAK7613770.1"/>
    </source>
</evidence>
<dbReference type="PANTHER" id="PTHR33657:SF8">
    <property type="entry name" value="DOMAIN PROTEIN, PUTATIVE (AFU_ORTHOLOGUE AFUA_5G00600)-RELATED"/>
    <property type="match status" value="1"/>
</dbReference>
<dbReference type="Proteomes" id="UP001367316">
    <property type="component" value="Unassembled WGS sequence"/>
</dbReference>
<evidence type="ECO:0000313" key="4">
    <source>
        <dbReference type="Proteomes" id="UP001367316"/>
    </source>
</evidence>